<dbReference type="Proteomes" id="UP000326041">
    <property type="component" value="Chromosome"/>
</dbReference>
<dbReference type="RefSeq" id="WP_055608140.1">
    <property type="nucleotide sequence ID" value="NZ_CP023697.1"/>
</dbReference>
<feature type="transmembrane region" description="Helical" evidence="1">
    <location>
        <begin position="156"/>
        <end position="175"/>
    </location>
</feature>
<keyword evidence="1" id="KW-1133">Transmembrane helix</keyword>
<evidence type="ECO:0000313" key="2">
    <source>
        <dbReference type="EMBL" id="QEV07535.1"/>
    </source>
</evidence>
<dbReference type="GeneID" id="95536706"/>
<gene>
    <name evidence="2" type="ORF">CP972_19500</name>
</gene>
<organism evidence="2 3">
    <name type="scientific">Streptomyces prasinus</name>
    <dbReference type="NCBI Taxonomy" id="67345"/>
    <lineage>
        <taxon>Bacteria</taxon>
        <taxon>Bacillati</taxon>
        <taxon>Actinomycetota</taxon>
        <taxon>Actinomycetes</taxon>
        <taxon>Kitasatosporales</taxon>
        <taxon>Streptomycetaceae</taxon>
        <taxon>Streptomyces</taxon>
    </lineage>
</organism>
<sequence>MTVPDRVLDVGRFRTGAKWLTVGALVLLWVGARYVAVPEVWSLLDRAELLGAAASSGAPPAAEGDGAYTKLYTAAYGVSVAPAAAGVLLYLLWRVRHTVEERFPTPLLLVLAALATCQVASVAAGWGDPYTGSALEEQLEGAGVGLWARGAVERGWYAGYAALVLGAAVLAFAFTRPPRHQPRWIPALVPVAVAAPWAVLAGPYF</sequence>
<name>A0ABX6AXP5_9ACTN</name>
<protein>
    <submittedName>
        <fullName evidence="2">Uncharacterized protein</fullName>
    </submittedName>
</protein>
<feature type="transmembrane region" description="Helical" evidence="1">
    <location>
        <begin position="74"/>
        <end position="93"/>
    </location>
</feature>
<proteinExistence type="predicted"/>
<feature type="transmembrane region" description="Helical" evidence="1">
    <location>
        <begin position="16"/>
        <end position="36"/>
    </location>
</feature>
<feature type="transmembrane region" description="Helical" evidence="1">
    <location>
        <begin position="187"/>
        <end position="204"/>
    </location>
</feature>
<keyword evidence="1" id="KW-0812">Transmembrane</keyword>
<keyword evidence="1" id="KW-0472">Membrane</keyword>
<keyword evidence="3" id="KW-1185">Reference proteome</keyword>
<reference evidence="2 3" key="1">
    <citation type="submission" date="2017-09" db="EMBL/GenBank/DDBJ databases">
        <authorList>
            <person name="Lee N."/>
            <person name="Cho B.-K."/>
        </authorList>
    </citation>
    <scope>NUCLEOTIDE SEQUENCE [LARGE SCALE GENOMIC DNA]</scope>
    <source>
        <strain evidence="2 3">ATCC 13879</strain>
    </source>
</reference>
<accession>A0ABX6AXP5</accession>
<evidence type="ECO:0000256" key="1">
    <source>
        <dbReference type="SAM" id="Phobius"/>
    </source>
</evidence>
<evidence type="ECO:0000313" key="3">
    <source>
        <dbReference type="Proteomes" id="UP000326041"/>
    </source>
</evidence>
<feature type="transmembrane region" description="Helical" evidence="1">
    <location>
        <begin position="105"/>
        <end position="126"/>
    </location>
</feature>
<dbReference type="EMBL" id="CP023697">
    <property type="protein sequence ID" value="QEV07535.1"/>
    <property type="molecule type" value="Genomic_DNA"/>
</dbReference>